<organism evidence="1 2">
    <name type="scientific">Araneus ventricosus</name>
    <name type="common">Orbweaver spider</name>
    <name type="synonym">Epeira ventricosa</name>
    <dbReference type="NCBI Taxonomy" id="182803"/>
    <lineage>
        <taxon>Eukaryota</taxon>
        <taxon>Metazoa</taxon>
        <taxon>Ecdysozoa</taxon>
        <taxon>Arthropoda</taxon>
        <taxon>Chelicerata</taxon>
        <taxon>Arachnida</taxon>
        <taxon>Araneae</taxon>
        <taxon>Araneomorphae</taxon>
        <taxon>Entelegynae</taxon>
        <taxon>Araneoidea</taxon>
        <taxon>Araneidae</taxon>
        <taxon>Araneus</taxon>
    </lineage>
</organism>
<name>A0A4Y1ZQP3_ARAVE</name>
<proteinExistence type="predicted"/>
<evidence type="ECO:0008006" key="3">
    <source>
        <dbReference type="Google" id="ProtNLM"/>
    </source>
</evidence>
<comment type="caution">
    <text evidence="1">The sequence shown here is derived from an EMBL/GenBank/DDBJ whole genome shotgun (WGS) entry which is preliminary data.</text>
</comment>
<dbReference type="Proteomes" id="UP000499080">
    <property type="component" value="Unassembled WGS sequence"/>
</dbReference>
<dbReference type="AlphaFoldDB" id="A0A4Y1ZQP3"/>
<gene>
    <name evidence="1" type="ORF">AVEN_68962_1</name>
</gene>
<sequence length="127" mass="14035">MCFGQRHLEIFCADKHLSCKKCRGKPHHESICINPKVQVPSKIPEKEESADISLHSSAATGSDAILQIVYAFGEGKRKNCVLRCLLDGGNKVSVIIEDISKKLGLPSEGYCNLNIHAFAEKSIKNWL</sequence>
<keyword evidence="2" id="KW-1185">Reference proteome</keyword>
<reference evidence="1 2" key="1">
    <citation type="journal article" date="2019" name="Sci. Rep.">
        <title>Orb-weaving spider Araneus ventricosus genome elucidates the spidroin gene catalogue.</title>
        <authorList>
            <person name="Kono N."/>
            <person name="Nakamura H."/>
            <person name="Ohtoshi R."/>
            <person name="Moran D.A.P."/>
            <person name="Shinohara A."/>
            <person name="Yoshida Y."/>
            <person name="Fujiwara M."/>
            <person name="Mori M."/>
            <person name="Tomita M."/>
            <person name="Arakawa K."/>
        </authorList>
    </citation>
    <scope>NUCLEOTIDE SEQUENCE [LARGE SCALE GENOMIC DNA]</scope>
</reference>
<evidence type="ECO:0000313" key="2">
    <source>
        <dbReference type="Proteomes" id="UP000499080"/>
    </source>
</evidence>
<dbReference type="EMBL" id="BGPR01076923">
    <property type="protein sequence ID" value="GBL63263.1"/>
    <property type="molecule type" value="Genomic_DNA"/>
</dbReference>
<protein>
    <recommendedName>
        <fullName evidence="3">Peptidase aspartic putative domain-containing protein</fullName>
    </recommendedName>
</protein>
<evidence type="ECO:0000313" key="1">
    <source>
        <dbReference type="EMBL" id="GBL63263.1"/>
    </source>
</evidence>
<accession>A0A4Y1ZQP3</accession>